<evidence type="ECO:0000313" key="8">
    <source>
        <dbReference type="Proteomes" id="UP000193920"/>
    </source>
</evidence>
<keyword evidence="8" id="KW-1185">Reference proteome</keyword>
<dbReference type="InterPro" id="IPR018499">
    <property type="entry name" value="Tetraspanin/Peripherin"/>
</dbReference>
<proteinExistence type="predicted"/>
<keyword evidence="4 6" id="KW-0472">Membrane</keyword>
<feature type="compositionally biased region" description="Low complexity" evidence="5">
    <location>
        <begin position="39"/>
        <end position="52"/>
    </location>
</feature>
<keyword evidence="3 6" id="KW-1133">Transmembrane helix</keyword>
<comment type="caution">
    <text evidence="7">The sequence shown here is derived from an EMBL/GenBank/DDBJ whole genome shotgun (WGS) entry which is preliminary data.</text>
</comment>
<evidence type="ECO:0000256" key="6">
    <source>
        <dbReference type="SAM" id="Phobius"/>
    </source>
</evidence>
<name>A0A1Y2C4H6_9FUNG</name>
<keyword evidence="2 6" id="KW-0812">Transmembrane</keyword>
<sequence>MDRNNYGNYNPSPSGMRDRGERHTQRSGDREREQRNRAPRSPSQRQQDGRSPSQRRRDDPRSENYRSNTSRRDQYGNNSQMEHAYVRDNSYNKQYNTSSNSIANSSTNLIHSPFHNPYKIDENASKTSIINDPSKNRLETYAKLKNISPVKFYISIIITIILTAVMAIIGIICITKNGLSSSEIRDVTPGMAQGYLFYCGFLFLAVITGVYAFVRKWNNLLVTYLSFLFVSCLYLTYFTIELVNIKVNTVDIMNTRWKDEFDDVVKSTIQEKLTCCGYYDSEDDVGKSGDCINDSLRKRYFNESFDITPISYGTAHLRKRMIPAEGSCAEQIKNVIDKNLPMYIIILGVLLLLNIGAVVVTILDIKQYAVILEELSNPFA</sequence>
<dbReference type="STRING" id="1754190.A0A1Y2C4H6"/>
<evidence type="ECO:0008006" key="9">
    <source>
        <dbReference type="Google" id="ProtNLM"/>
    </source>
</evidence>
<dbReference type="OrthoDB" id="2279611at2759"/>
<gene>
    <name evidence="7" type="ORF">LY90DRAFT_703932</name>
</gene>
<dbReference type="GO" id="GO:0016020">
    <property type="term" value="C:membrane"/>
    <property type="evidence" value="ECO:0007669"/>
    <property type="project" value="UniProtKB-SubCell"/>
</dbReference>
<dbReference type="AlphaFoldDB" id="A0A1Y2C4H6"/>
<comment type="subcellular location">
    <subcellularLocation>
        <location evidence="1">Membrane</location>
        <topology evidence="1">Multi-pass membrane protein</topology>
    </subcellularLocation>
</comment>
<accession>A0A1Y2C4H6</accession>
<dbReference type="EMBL" id="MCOG01000122">
    <property type="protein sequence ID" value="ORY41794.1"/>
    <property type="molecule type" value="Genomic_DNA"/>
</dbReference>
<dbReference type="Proteomes" id="UP000193920">
    <property type="component" value="Unassembled WGS sequence"/>
</dbReference>
<evidence type="ECO:0000256" key="2">
    <source>
        <dbReference type="ARBA" id="ARBA00022692"/>
    </source>
</evidence>
<evidence type="ECO:0000256" key="4">
    <source>
        <dbReference type="ARBA" id="ARBA00023136"/>
    </source>
</evidence>
<evidence type="ECO:0000256" key="1">
    <source>
        <dbReference type="ARBA" id="ARBA00004141"/>
    </source>
</evidence>
<feature type="transmembrane region" description="Helical" evidence="6">
    <location>
        <begin position="152"/>
        <end position="174"/>
    </location>
</feature>
<organism evidence="7 8">
    <name type="scientific">Neocallimastix californiae</name>
    <dbReference type="NCBI Taxonomy" id="1754190"/>
    <lineage>
        <taxon>Eukaryota</taxon>
        <taxon>Fungi</taxon>
        <taxon>Fungi incertae sedis</taxon>
        <taxon>Chytridiomycota</taxon>
        <taxon>Chytridiomycota incertae sedis</taxon>
        <taxon>Neocallimastigomycetes</taxon>
        <taxon>Neocallimastigales</taxon>
        <taxon>Neocallimastigaceae</taxon>
        <taxon>Neocallimastix</taxon>
    </lineage>
</organism>
<feature type="transmembrane region" description="Helical" evidence="6">
    <location>
        <begin position="195"/>
        <end position="214"/>
    </location>
</feature>
<reference evidence="7 8" key="1">
    <citation type="submission" date="2016-08" db="EMBL/GenBank/DDBJ databases">
        <title>A Parts List for Fungal Cellulosomes Revealed by Comparative Genomics.</title>
        <authorList>
            <consortium name="DOE Joint Genome Institute"/>
            <person name="Haitjema C.H."/>
            <person name="Gilmore S.P."/>
            <person name="Henske J.K."/>
            <person name="Solomon K.V."/>
            <person name="De Groot R."/>
            <person name="Kuo A."/>
            <person name="Mondo S.J."/>
            <person name="Salamov A.A."/>
            <person name="Labutti K."/>
            <person name="Zhao Z."/>
            <person name="Chiniquy J."/>
            <person name="Barry K."/>
            <person name="Brewer H.M."/>
            <person name="Purvine S.O."/>
            <person name="Wright A.T."/>
            <person name="Boxma B."/>
            <person name="Van Alen T."/>
            <person name="Hackstein J.H."/>
            <person name="Baker S.E."/>
            <person name="Grigoriev I.V."/>
            <person name="O'Malley M.A."/>
        </authorList>
    </citation>
    <scope>NUCLEOTIDE SEQUENCE [LARGE SCALE GENOMIC DNA]</scope>
    <source>
        <strain evidence="7 8">G1</strain>
    </source>
</reference>
<feature type="transmembrane region" description="Helical" evidence="6">
    <location>
        <begin position="220"/>
        <end position="240"/>
    </location>
</feature>
<evidence type="ECO:0000256" key="3">
    <source>
        <dbReference type="ARBA" id="ARBA00022989"/>
    </source>
</evidence>
<feature type="compositionally biased region" description="Polar residues" evidence="5">
    <location>
        <begin position="1"/>
        <end position="13"/>
    </location>
</feature>
<dbReference type="Pfam" id="PF00335">
    <property type="entry name" value="Tetraspanin"/>
    <property type="match status" value="1"/>
</dbReference>
<evidence type="ECO:0000256" key="5">
    <source>
        <dbReference type="SAM" id="MobiDB-lite"/>
    </source>
</evidence>
<feature type="region of interest" description="Disordered" evidence="5">
    <location>
        <begin position="1"/>
        <end position="79"/>
    </location>
</feature>
<feature type="transmembrane region" description="Helical" evidence="6">
    <location>
        <begin position="340"/>
        <end position="363"/>
    </location>
</feature>
<feature type="compositionally biased region" description="Basic and acidic residues" evidence="5">
    <location>
        <begin position="55"/>
        <end position="74"/>
    </location>
</feature>
<feature type="compositionally biased region" description="Basic and acidic residues" evidence="5">
    <location>
        <begin position="16"/>
        <end position="36"/>
    </location>
</feature>
<protein>
    <recommendedName>
        <fullName evidence="9">Tetraspanin Tsp2</fullName>
    </recommendedName>
</protein>
<evidence type="ECO:0000313" key="7">
    <source>
        <dbReference type="EMBL" id="ORY41794.1"/>
    </source>
</evidence>